<name>A0A8A1LGK8_AJEC8</name>
<gene>
    <name evidence="1" type="ORF">I7I53_00802</name>
</gene>
<dbReference type="PANTHER" id="PTHR41729:SF1">
    <property type="entry name" value="GLUTAMYL-TRNA SYNTHETASE"/>
    <property type="match status" value="1"/>
</dbReference>
<reference evidence="1" key="1">
    <citation type="submission" date="2021-01" db="EMBL/GenBank/DDBJ databases">
        <title>Chromosome-level genome assembly of a human fungal pathogen reveals clustering of transcriptionally co-regulated genes.</title>
        <authorList>
            <person name="Voorhies M."/>
            <person name="Cohen S."/>
            <person name="Shea T.P."/>
            <person name="Petrus S."/>
            <person name="Munoz J.F."/>
            <person name="Poplawski S."/>
            <person name="Goldman W.E."/>
            <person name="Michael T."/>
            <person name="Cuomo C.A."/>
            <person name="Sil A."/>
            <person name="Beyhan S."/>
        </authorList>
    </citation>
    <scope>NUCLEOTIDE SEQUENCE</scope>
    <source>
        <strain evidence="1">H88</strain>
    </source>
</reference>
<keyword evidence="1" id="KW-0436">Ligase</keyword>
<keyword evidence="1" id="KW-0030">Aminoacyl-tRNA synthetase</keyword>
<proteinExistence type="predicted"/>
<protein>
    <submittedName>
        <fullName evidence="1">Glutamyl-tRNA synthetase</fullName>
    </submittedName>
</protein>
<sequence length="261" mass="30110">MSYRIAERYQKVTPPAAYQARENITTQERKSSLEKIHKIEKLNTFRCLPVFNSALFHRPSQAADISPMTSKFDQALARIDNAHRQDPNMVTVNGAAVPYELYYANKMTQHLEKRDPSASEILRLAVRAQHLRRWEVPRSSYPMTRPGYFAWRTALKNRQADIAKEICLDCGYDADEAGRVASLVRKEDMKQDVECQALEDVACLVFLDDQFEKFEREHDEEKIVGILRKTWTKMSEKGHELVSQIEMTDRAKGLLTKALST</sequence>
<evidence type="ECO:0000313" key="2">
    <source>
        <dbReference type="Proteomes" id="UP000663419"/>
    </source>
</evidence>
<dbReference type="Pfam" id="PF13875">
    <property type="entry name" value="DUF4202"/>
    <property type="match status" value="1"/>
</dbReference>
<organism evidence="1 2">
    <name type="scientific">Ajellomyces capsulatus (strain H88)</name>
    <name type="common">Darling's disease fungus</name>
    <name type="synonym">Histoplasma capsulatum</name>
    <dbReference type="NCBI Taxonomy" id="544711"/>
    <lineage>
        <taxon>Eukaryota</taxon>
        <taxon>Fungi</taxon>
        <taxon>Dikarya</taxon>
        <taxon>Ascomycota</taxon>
        <taxon>Pezizomycotina</taxon>
        <taxon>Eurotiomycetes</taxon>
        <taxon>Eurotiomycetidae</taxon>
        <taxon>Onygenales</taxon>
        <taxon>Ajellomycetaceae</taxon>
        <taxon>Histoplasma</taxon>
    </lineage>
</organism>
<evidence type="ECO:0000313" key="1">
    <source>
        <dbReference type="EMBL" id="QSS53518.1"/>
    </source>
</evidence>
<dbReference type="GO" id="GO:0004812">
    <property type="term" value="F:aminoacyl-tRNA ligase activity"/>
    <property type="evidence" value="ECO:0007669"/>
    <property type="project" value="UniProtKB-KW"/>
</dbReference>
<dbReference type="Proteomes" id="UP000663419">
    <property type="component" value="Chromosome 3"/>
</dbReference>
<accession>A0A8A1LGK8</accession>
<dbReference type="PANTHER" id="PTHR41729">
    <property type="entry name" value="GLUTAMYL-TRNA SYNTHETASE"/>
    <property type="match status" value="1"/>
</dbReference>
<dbReference type="VEuPathDB" id="FungiDB:I7I53_00802"/>
<dbReference type="InterPro" id="IPR025255">
    <property type="entry name" value="DUF4202"/>
</dbReference>
<dbReference type="AlphaFoldDB" id="A0A8A1LGK8"/>
<dbReference type="EMBL" id="CP069104">
    <property type="protein sequence ID" value="QSS53518.1"/>
    <property type="molecule type" value="Genomic_DNA"/>
</dbReference>